<keyword evidence="3" id="KW-0175">Coiled coil</keyword>
<keyword evidence="9" id="KW-1185">Reference proteome</keyword>
<dbReference type="Proteomes" id="UP001151287">
    <property type="component" value="Unassembled WGS sequence"/>
</dbReference>
<dbReference type="InterPro" id="IPR003035">
    <property type="entry name" value="RWP-RK_dom"/>
</dbReference>
<dbReference type="PANTHER" id="PTHR46373:SF2">
    <property type="entry name" value="RWP-RK DOMAIN-CONTAINING PROTEIN"/>
    <property type="match status" value="1"/>
</dbReference>
<evidence type="ECO:0000256" key="6">
    <source>
        <dbReference type="ARBA" id="ARBA00023242"/>
    </source>
</evidence>
<keyword evidence="4" id="KW-0238">DNA-binding</keyword>
<protein>
    <recommendedName>
        <fullName evidence="7">RWP-RK domain-containing protein</fullName>
    </recommendedName>
</protein>
<evidence type="ECO:0000256" key="2">
    <source>
        <dbReference type="ARBA" id="ARBA00023015"/>
    </source>
</evidence>
<dbReference type="AlphaFoldDB" id="A0A9Q0HLQ4"/>
<comment type="caution">
    <text evidence="8">The sequence shown here is derived from an EMBL/GenBank/DDBJ whole genome shotgun (WGS) entry which is preliminary data.</text>
</comment>
<dbReference type="PROSITE" id="PS51519">
    <property type="entry name" value="RWP_RK"/>
    <property type="match status" value="1"/>
</dbReference>
<evidence type="ECO:0000256" key="3">
    <source>
        <dbReference type="ARBA" id="ARBA00023054"/>
    </source>
</evidence>
<name>A0A9Q0HLQ4_9POAL</name>
<keyword evidence="2" id="KW-0805">Transcription regulation</keyword>
<evidence type="ECO:0000256" key="1">
    <source>
        <dbReference type="ARBA" id="ARBA00004049"/>
    </source>
</evidence>
<dbReference type="EMBL" id="JAMQYH010000004">
    <property type="protein sequence ID" value="KAJ1690554.1"/>
    <property type="molecule type" value="Genomic_DNA"/>
</dbReference>
<keyword evidence="5" id="KW-0804">Transcription</keyword>
<evidence type="ECO:0000256" key="5">
    <source>
        <dbReference type="ARBA" id="ARBA00023163"/>
    </source>
</evidence>
<dbReference type="PANTHER" id="PTHR46373">
    <property type="entry name" value="PROTEIN RKD4"/>
    <property type="match status" value="1"/>
</dbReference>
<dbReference type="Pfam" id="PF02042">
    <property type="entry name" value="RWP-RK"/>
    <property type="match status" value="1"/>
</dbReference>
<evidence type="ECO:0000256" key="4">
    <source>
        <dbReference type="ARBA" id="ARBA00023125"/>
    </source>
</evidence>
<accession>A0A9Q0HLQ4</accession>
<organism evidence="8 9">
    <name type="scientific">Rhynchospora breviuscula</name>
    <dbReference type="NCBI Taxonomy" id="2022672"/>
    <lineage>
        <taxon>Eukaryota</taxon>
        <taxon>Viridiplantae</taxon>
        <taxon>Streptophyta</taxon>
        <taxon>Embryophyta</taxon>
        <taxon>Tracheophyta</taxon>
        <taxon>Spermatophyta</taxon>
        <taxon>Magnoliopsida</taxon>
        <taxon>Liliopsida</taxon>
        <taxon>Poales</taxon>
        <taxon>Cyperaceae</taxon>
        <taxon>Cyperoideae</taxon>
        <taxon>Rhynchosporeae</taxon>
        <taxon>Rhynchospora</taxon>
    </lineage>
</organism>
<evidence type="ECO:0000313" key="9">
    <source>
        <dbReference type="Proteomes" id="UP001151287"/>
    </source>
</evidence>
<comment type="function">
    <text evidence="1">Putative transcription factor.</text>
</comment>
<keyword evidence="6" id="KW-0539">Nucleus</keyword>
<dbReference type="GO" id="GO:0003677">
    <property type="term" value="F:DNA binding"/>
    <property type="evidence" value="ECO:0007669"/>
    <property type="project" value="UniProtKB-KW"/>
</dbReference>
<evidence type="ECO:0000259" key="7">
    <source>
        <dbReference type="PROSITE" id="PS51519"/>
    </source>
</evidence>
<evidence type="ECO:0000313" key="8">
    <source>
        <dbReference type="EMBL" id="KAJ1690554.1"/>
    </source>
</evidence>
<sequence length="102" mass="11836">MPIAAAAKSLAVSKSTLKLRCRELGILVWLYRKFNSLEKLIDKVVELAHPGFQFIVCKIRQEIEAIKMNPSLKIKDEIECLRRAMYDLNYKKRKDNSRVADL</sequence>
<proteinExistence type="predicted"/>
<feature type="domain" description="RWP-RK" evidence="7">
    <location>
        <begin position="1"/>
        <end position="58"/>
    </location>
</feature>
<dbReference type="GO" id="GO:0003700">
    <property type="term" value="F:DNA-binding transcription factor activity"/>
    <property type="evidence" value="ECO:0007669"/>
    <property type="project" value="InterPro"/>
</dbReference>
<dbReference type="InterPro" id="IPR044607">
    <property type="entry name" value="RKD-like"/>
</dbReference>
<reference evidence="8" key="1">
    <citation type="journal article" date="2022" name="Cell">
        <title>Repeat-based holocentromeres influence genome architecture and karyotype evolution.</title>
        <authorList>
            <person name="Hofstatter P.G."/>
            <person name="Thangavel G."/>
            <person name="Lux T."/>
            <person name="Neumann P."/>
            <person name="Vondrak T."/>
            <person name="Novak P."/>
            <person name="Zhang M."/>
            <person name="Costa L."/>
            <person name="Castellani M."/>
            <person name="Scott A."/>
            <person name="Toegelov H."/>
            <person name="Fuchs J."/>
            <person name="Mata-Sucre Y."/>
            <person name="Dias Y."/>
            <person name="Vanzela A.L.L."/>
            <person name="Huettel B."/>
            <person name="Almeida C.C.S."/>
            <person name="Simkova H."/>
            <person name="Souza G."/>
            <person name="Pedrosa-Harand A."/>
            <person name="Macas J."/>
            <person name="Mayer K.F.X."/>
            <person name="Houben A."/>
            <person name="Marques A."/>
        </authorList>
    </citation>
    <scope>NUCLEOTIDE SEQUENCE</scope>
    <source>
        <strain evidence="8">RhyBre1mFocal</strain>
    </source>
</reference>
<dbReference type="OrthoDB" id="6270329at2759"/>
<gene>
    <name evidence="8" type="ORF">LUZ63_014709</name>
</gene>